<comment type="caution">
    <text evidence="7">The sequence shown here is derived from an EMBL/GenBank/DDBJ whole genome shotgun (WGS) entry which is preliminary data.</text>
</comment>
<evidence type="ECO:0000256" key="2">
    <source>
        <dbReference type="ARBA" id="ARBA00022692"/>
    </source>
</evidence>
<reference evidence="7 8" key="1">
    <citation type="submission" date="2016-11" db="EMBL/GenBank/DDBJ databases">
        <title>The macronuclear genome of Stentor coeruleus: a giant cell with tiny introns.</title>
        <authorList>
            <person name="Slabodnick M."/>
            <person name="Ruby J.G."/>
            <person name="Reiff S.B."/>
            <person name="Swart E.C."/>
            <person name="Gosai S."/>
            <person name="Prabakaran S."/>
            <person name="Witkowska E."/>
            <person name="Larue G.E."/>
            <person name="Fisher S."/>
            <person name="Freeman R.M."/>
            <person name="Gunawardena J."/>
            <person name="Chu W."/>
            <person name="Stover N.A."/>
            <person name="Gregory B.D."/>
            <person name="Nowacki M."/>
            <person name="Derisi J."/>
            <person name="Roy S.W."/>
            <person name="Marshall W.F."/>
            <person name="Sood P."/>
        </authorList>
    </citation>
    <scope>NUCLEOTIDE SEQUENCE [LARGE SCALE GENOMIC DNA]</scope>
    <source>
        <strain evidence="7">WM001</strain>
    </source>
</reference>
<dbReference type="PANTHER" id="PTHR23291">
    <property type="entry name" value="BAX INHIBITOR-RELATED"/>
    <property type="match status" value="1"/>
</dbReference>
<sequence length="293" mass="33932">MQKLDHADDNSEKLKEEKIPEEQKKFIKESKSAKVVPINEDLERTLNQSSLSSSKSNRLSNIKSKLLSFKSERMTTEFNSRYSFIRNVFLLLFLQSVSSIIFAVVVLKSEKIRKAITKTKIFIIITSTILSFLVILILCYRRLFKIKKLEWILFILFTISKSLVAAYISEISSNLYTIASNIILCGICISIVIYSIYSKENFENRMALLITLLSCTIFFGISFVIMQTYVENMFYIYICVLIFGFFIVYDVQLIAGGRFQDFTYDDYVPTSLIVFIEIIGVLSYILKLFRESI</sequence>
<evidence type="ECO:0000256" key="4">
    <source>
        <dbReference type="ARBA" id="ARBA00023136"/>
    </source>
</evidence>
<dbReference type="AlphaFoldDB" id="A0A1R2AQ36"/>
<feature type="region of interest" description="Disordered" evidence="6">
    <location>
        <begin position="1"/>
        <end position="21"/>
    </location>
</feature>
<feature type="transmembrane region" description="Helical" evidence="5">
    <location>
        <begin position="175"/>
        <end position="194"/>
    </location>
</feature>
<feature type="transmembrane region" description="Helical" evidence="5">
    <location>
        <begin position="267"/>
        <end position="286"/>
    </location>
</feature>
<accession>A0A1R2AQ36</accession>
<evidence type="ECO:0000313" key="8">
    <source>
        <dbReference type="Proteomes" id="UP000187209"/>
    </source>
</evidence>
<gene>
    <name evidence="7" type="ORF">SteCoe_36467</name>
</gene>
<dbReference type="OrthoDB" id="7933078at2759"/>
<dbReference type="EMBL" id="MPUH01001671">
    <property type="protein sequence ID" value="OMJ66631.1"/>
    <property type="molecule type" value="Genomic_DNA"/>
</dbReference>
<feature type="transmembrane region" description="Helical" evidence="5">
    <location>
        <begin position="119"/>
        <end position="139"/>
    </location>
</feature>
<proteinExistence type="inferred from homology"/>
<evidence type="ECO:0000256" key="6">
    <source>
        <dbReference type="SAM" id="MobiDB-lite"/>
    </source>
</evidence>
<dbReference type="Pfam" id="PF01027">
    <property type="entry name" value="Bax1-I"/>
    <property type="match status" value="1"/>
</dbReference>
<keyword evidence="2 5" id="KW-0812">Transmembrane</keyword>
<evidence type="ECO:0000256" key="5">
    <source>
        <dbReference type="RuleBase" id="RU004379"/>
    </source>
</evidence>
<organism evidence="7 8">
    <name type="scientific">Stentor coeruleus</name>
    <dbReference type="NCBI Taxonomy" id="5963"/>
    <lineage>
        <taxon>Eukaryota</taxon>
        <taxon>Sar</taxon>
        <taxon>Alveolata</taxon>
        <taxon>Ciliophora</taxon>
        <taxon>Postciliodesmatophora</taxon>
        <taxon>Heterotrichea</taxon>
        <taxon>Heterotrichida</taxon>
        <taxon>Stentoridae</taxon>
        <taxon>Stentor</taxon>
    </lineage>
</organism>
<dbReference type="PANTHER" id="PTHR23291:SF47">
    <property type="entry name" value="TRANSMEMBRANE BAX INHIBITOR MOTIF CONTAINING 7"/>
    <property type="match status" value="1"/>
</dbReference>
<protein>
    <recommendedName>
        <fullName evidence="9">Inhibitor of apoptosis-promoting Bax1 protein</fullName>
    </recommendedName>
</protein>
<comment type="subcellular location">
    <subcellularLocation>
        <location evidence="1">Membrane</location>
        <topology evidence="1">Multi-pass membrane protein</topology>
    </subcellularLocation>
</comment>
<evidence type="ECO:0008006" key="9">
    <source>
        <dbReference type="Google" id="ProtNLM"/>
    </source>
</evidence>
<feature type="transmembrane region" description="Helical" evidence="5">
    <location>
        <begin position="88"/>
        <end position="107"/>
    </location>
</feature>
<keyword evidence="8" id="KW-1185">Reference proteome</keyword>
<feature type="transmembrane region" description="Helical" evidence="5">
    <location>
        <begin position="234"/>
        <end position="255"/>
    </location>
</feature>
<dbReference type="Proteomes" id="UP000187209">
    <property type="component" value="Unassembled WGS sequence"/>
</dbReference>
<evidence type="ECO:0000313" key="7">
    <source>
        <dbReference type="EMBL" id="OMJ66631.1"/>
    </source>
</evidence>
<name>A0A1R2AQ36_9CILI</name>
<dbReference type="InterPro" id="IPR006214">
    <property type="entry name" value="Bax_inhibitor_1-related"/>
</dbReference>
<keyword evidence="4 5" id="KW-0472">Membrane</keyword>
<comment type="similarity">
    <text evidence="5">Belongs to the BI1 family.</text>
</comment>
<feature type="transmembrane region" description="Helical" evidence="5">
    <location>
        <begin position="206"/>
        <end position="228"/>
    </location>
</feature>
<keyword evidence="3 5" id="KW-1133">Transmembrane helix</keyword>
<feature type="transmembrane region" description="Helical" evidence="5">
    <location>
        <begin position="151"/>
        <end position="169"/>
    </location>
</feature>
<evidence type="ECO:0000256" key="3">
    <source>
        <dbReference type="ARBA" id="ARBA00022989"/>
    </source>
</evidence>
<dbReference type="GO" id="GO:0016020">
    <property type="term" value="C:membrane"/>
    <property type="evidence" value="ECO:0007669"/>
    <property type="project" value="UniProtKB-SubCell"/>
</dbReference>
<evidence type="ECO:0000256" key="1">
    <source>
        <dbReference type="ARBA" id="ARBA00004141"/>
    </source>
</evidence>